<comment type="caution">
    <text evidence="1">The sequence shown here is derived from an EMBL/GenBank/DDBJ whole genome shotgun (WGS) entry which is preliminary data.</text>
</comment>
<accession>A0ABV8YGR2</accession>
<proteinExistence type="predicted"/>
<evidence type="ECO:0000313" key="1">
    <source>
        <dbReference type="EMBL" id="MFC4463929.1"/>
    </source>
</evidence>
<dbReference type="EMBL" id="JBHSFG010000011">
    <property type="protein sequence ID" value="MFC4463929.1"/>
    <property type="molecule type" value="Genomic_DNA"/>
</dbReference>
<reference evidence="2" key="1">
    <citation type="journal article" date="2019" name="Int. J. Syst. Evol. Microbiol.">
        <title>The Global Catalogue of Microorganisms (GCM) 10K type strain sequencing project: providing services to taxonomists for standard genome sequencing and annotation.</title>
        <authorList>
            <consortium name="The Broad Institute Genomics Platform"/>
            <consortium name="The Broad Institute Genome Sequencing Center for Infectious Disease"/>
            <person name="Wu L."/>
            <person name="Ma J."/>
        </authorList>
    </citation>
    <scope>NUCLEOTIDE SEQUENCE [LARGE SCALE GENOMIC DNA]</scope>
    <source>
        <strain evidence="2">DT43</strain>
    </source>
</reference>
<keyword evidence="2" id="KW-1185">Reference proteome</keyword>
<evidence type="ECO:0000313" key="2">
    <source>
        <dbReference type="Proteomes" id="UP001596012"/>
    </source>
</evidence>
<dbReference type="Proteomes" id="UP001596012">
    <property type="component" value="Unassembled WGS sequence"/>
</dbReference>
<organism evidence="1 2">
    <name type="scientific">Streptomyces xiangluensis</name>
    <dbReference type="NCBI Taxonomy" id="2665720"/>
    <lineage>
        <taxon>Bacteria</taxon>
        <taxon>Bacillati</taxon>
        <taxon>Actinomycetota</taxon>
        <taxon>Actinomycetes</taxon>
        <taxon>Kitasatosporales</taxon>
        <taxon>Streptomycetaceae</taxon>
        <taxon>Streptomyces</taxon>
    </lineage>
</organism>
<gene>
    <name evidence="1" type="ORF">ACFPH6_05025</name>
</gene>
<dbReference type="RefSeq" id="WP_386337779.1">
    <property type="nucleotide sequence ID" value="NZ_JBHSFG010000011.1"/>
</dbReference>
<sequence length="82" mass="8893">MSAEAYDAVGLIAASLDALGGDVGITPGQVAERIFKRTHNGVAKPLRFSQHMTHSLSPVNKSFMYQVRDGGVPLLGRYHQVR</sequence>
<protein>
    <submittedName>
        <fullName evidence="1">Uncharacterized protein</fullName>
    </submittedName>
</protein>
<name>A0ABV8YGR2_9ACTN</name>